<dbReference type="STRING" id="212818.A0A0D1WSA0"/>
<dbReference type="HOGENOM" id="CLU_047273_2_0_1"/>
<dbReference type="GeneID" id="27324344"/>
<evidence type="ECO:0000256" key="1">
    <source>
        <dbReference type="SAM" id="MobiDB-lite"/>
    </source>
</evidence>
<reference evidence="2 3" key="1">
    <citation type="submission" date="2015-01" db="EMBL/GenBank/DDBJ databases">
        <title>The Genome Sequence of Exophiala mesophila CBS40295.</title>
        <authorList>
            <consortium name="The Broad Institute Genomics Platform"/>
            <person name="Cuomo C."/>
            <person name="de Hoog S."/>
            <person name="Gorbushina A."/>
            <person name="Stielow B."/>
            <person name="Teixiera M."/>
            <person name="Abouelleil A."/>
            <person name="Chapman S.B."/>
            <person name="Priest M."/>
            <person name="Young S.K."/>
            <person name="Wortman J."/>
            <person name="Nusbaum C."/>
            <person name="Birren B."/>
        </authorList>
    </citation>
    <scope>NUCLEOTIDE SEQUENCE [LARGE SCALE GENOMIC DNA]</scope>
    <source>
        <strain evidence="2 3">CBS 40295</strain>
    </source>
</reference>
<dbReference type="Proteomes" id="UP000054302">
    <property type="component" value="Unassembled WGS sequence"/>
</dbReference>
<dbReference type="AlphaFoldDB" id="A0A0D1WSA0"/>
<dbReference type="PANTHER" id="PTHR28272:SF1">
    <property type="entry name" value="RIBONUCLEASES P_MRP PROTEIN SUBUNIT POP3"/>
    <property type="match status" value="1"/>
</dbReference>
<dbReference type="GO" id="GO:0004526">
    <property type="term" value="F:ribonuclease P activity"/>
    <property type="evidence" value="ECO:0007669"/>
    <property type="project" value="TreeGrafter"/>
</dbReference>
<gene>
    <name evidence="2" type="ORF">PV10_06499</name>
</gene>
<dbReference type="GO" id="GO:0005655">
    <property type="term" value="C:nucleolar ribonuclease P complex"/>
    <property type="evidence" value="ECO:0007669"/>
    <property type="project" value="TreeGrafter"/>
</dbReference>
<feature type="compositionally biased region" description="Basic residues" evidence="1">
    <location>
        <begin position="49"/>
        <end position="58"/>
    </location>
</feature>
<proteinExistence type="predicted"/>
<sequence length="237" mass="25912">MSKQKQAYALSLPSDQPTWPVIDPDEEAAILALLLPILRTVGDHRRRHVEIKEQKRKTRSADSQALAESPRRSSAVSANIQDYLTIGFNSTTQKLQSFSAARRPPGLCRSPTNGDAARSAGQIAAVFVCRGCLPEIMTSSLPVLIATAAPRETRARLIEISPQAEAEMAQAVGLPRLGMLGLEAGAPGAEALLRRVMENIQVIDLPWLDLNSTPSYVAVQLEDVQRSMDRKQPIKRK</sequence>
<dbReference type="RefSeq" id="XP_016223594.1">
    <property type="nucleotide sequence ID" value="XM_016371301.1"/>
</dbReference>
<dbReference type="GO" id="GO:0034965">
    <property type="term" value="P:intronic box C/D snoRNA processing"/>
    <property type="evidence" value="ECO:0007669"/>
    <property type="project" value="TreeGrafter"/>
</dbReference>
<dbReference type="PANTHER" id="PTHR28272">
    <property type="entry name" value="RIBONUCLEASES P/MRP PROTEIN SUBUNIT POP3"/>
    <property type="match status" value="1"/>
</dbReference>
<dbReference type="InterPro" id="IPR013241">
    <property type="entry name" value="RNase_P_Pop3"/>
</dbReference>
<accession>A0A0D1WSA0</accession>
<dbReference type="GO" id="GO:0005829">
    <property type="term" value="C:cytosol"/>
    <property type="evidence" value="ECO:0007669"/>
    <property type="project" value="TreeGrafter"/>
</dbReference>
<feature type="region of interest" description="Disordered" evidence="1">
    <location>
        <begin position="49"/>
        <end position="73"/>
    </location>
</feature>
<evidence type="ECO:0000313" key="2">
    <source>
        <dbReference type="EMBL" id="KIV92020.1"/>
    </source>
</evidence>
<evidence type="ECO:0000313" key="3">
    <source>
        <dbReference type="Proteomes" id="UP000054302"/>
    </source>
</evidence>
<dbReference type="VEuPathDB" id="FungiDB:PV10_06499"/>
<name>A0A0D1WSA0_EXOME</name>
<protein>
    <submittedName>
        <fullName evidence="2">Uncharacterized protein</fullName>
    </submittedName>
</protein>
<dbReference type="EMBL" id="KN847523">
    <property type="protein sequence ID" value="KIV92020.1"/>
    <property type="molecule type" value="Genomic_DNA"/>
</dbReference>
<dbReference type="GO" id="GO:0000171">
    <property type="term" value="F:ribonuclease MRP activity"/>
    <property type="evidence" value="ECO:0007669"/>
    <property type="project" value="TreeGrafter"/>
</dbReference>
<dbReference type="Pfam" id="PF08228">
    <property type="entry name" value="RNase_P_pop3"/>
    <property type="match status" value="1"/>
</dbReference>
<dbReference type="GO" id="GO:0008033">
    <property type="term" value="P:tRNA processing"/>
    <property type="evidence" value="ECO:0007669"/>
    <property type="project" value="InterPro"/>
</dbReference>
<keyword evidence="3" id="KW-1185">Reference proteome</keyword>
<dbReference type="GO" id="GO:0006364">
    <property type="term" value="P:rRNA processing"/>
    <property type="evidence" value="ECO:0007669"/>
    <property type="project" value="InterPro"/>
</dbReference>
<dbReference type="OrthoDB" id="422086at2759"/>
<dbReference type="GO" id="GO:0000172">
    <property type="term" value="C:ribonuclease MRP complex"/>
    <property type="evidence" value="ECO:0007669"/>
    <property type="project" value="TreeGrafter"/>
</dbReference>
<dbReference type="OMA" id="AFNCHFP"/>
<organism evidence="2 3">
    <name type="scientific">Exophiala mesophila</name>
    <name type="common">Black yeast-like fungus</name>
    <dbReference type="NCBI Taxonomy" id="212818"/>
    <lineage>
        <taxon>Eukaryota</taxon>
        <taxon>Fungi</taxon>
        <taxon>Dikarya</taxon>
        <taxon>Ascomycota</taxon>
        <taxon>Pezizomycotina</taxon>
        <taxon>Eurotiomycetes</taxon>
        <taxon>Chaetothyriomycetidae</taxon>
        <taxon>Chaetothyriales</taxon>
        <taxon>Herpotrichiellaceae</taxon>
        <taxon>Exophiala</taxon>
    </lineage>
</organism>